<evidence type="ECO:0000313" key="1">
    <source>
        <dbReference type="EMBL" id="RRG21004.1"/>
    </source>
</evidence>
<accession>A0A425Y0G9</accession>
<gene>
    <name evidence="1" type="ORF">DWB61_11330</name>
</gene>
<organism evidence="1 2">
    <name type="scientific">Ancylomarina euxinus</name>
    <dbReference type="NCBI Taxonomy" id="2283627"/>
    <lineage>
        <taxon>Bacteria</taxon>
        <taxon>Pseudomonadati</taxon>
        <taxon>Bacteroidota</taxon>
        <taxon>Bacteroidia</taxon>
        <taxon>Marinilabiliales</taxon>
        <taxon>Marinifilaceae</taxon>
        <taxon>Ancylomarina</taxon>
    </lineage>
</organism>
<evidence type="ECO:0000313" key="2">
    <source>
        <dbReference type="Proteomes" id="UP000285794"/>
    </source>
</evidence>
<name>A0A425Y0G9_9BACT</name>
<dbReference type="AlphaFoldDB" id="A0A425Y0G9"/>
<dbReference type="EMBL" id="QQWG01000010">
    <property type="protein sequence ID" value="RRG21004.1"/>
    <property type="molecule type" value="Genomic_DNA"/>
</dbReference>
<protein>
    <submittedName>
        <fullName evidence="1">Uncharacterized protein</fullName>
    </submittedName>
</protein>
<keyword evidence="2" id="KW-1185">Reference proteome</keyword>
<comment type="caution">
    <text evidence="1">The sequence shown here is derived from an EMBL/GenBank/DDBJ whole genome shotgun (WGS) entry which is preliminary data.</text>
</comment>
<proteinExistence type="predicted"/>
<sequence>MIQIKAANWGLVAFTVLLSLRGGTTKSSHPNRSVLLKPTCNSYSFLFLHAQSTSYKLAGIERKTANRGVAAFIFNVPHMNSCRLRDISLSNHTELKAGANAPINH</sequence>
<reference evidence="1 2" key="1">
    <citation type="submission" date="2018-07" db="EMBL/GenBank/DDBJ databases">
        <title>Draft genome sequence of Ancylomarina sp. M1P.</title>
        <authorList>
            <person name="Yadav S."/>
            <person name="Villanueva L."/>
            <person name="Damste J.S.S."/>
        </authorList>
    </citation>
    <scope>NUCLEOTIDE SEQUENCE [LARGE SCALE GENOMIC DNA]</scope>
    <source>
        <strain evidence="1 2">M1P</strain>
    </source>
</reference>
<dbReference type="Proteomes" id="UP000285794">
    <property type="component" value="Unassembled WGS sequence"/>
</dbReference>